<evidence type="ECO:0000256" key="6">
    <source>
        <dbReference type="ARBA" id="ARBA00023136"/>
    </source>
</evidence>
<gene>
    <name evidence="8" type="ORF">RD2015_4396</name>
</gene>
<comment type="similarity">
    <text evidence="2">Belongs to the peptidase S54 family.</text>
</comment>
<dbReference type="Gene3D" id="1.20.1540.10">
    <property type="entry name" value="Rhomboid-like"/>
    <property type="match status" value="1"/>
</dbReference>
<evidence type="ECO:0000256" key="3">
    <source>
        <dbReference type="ARBA" id="ARBA00022692"/>
    </source>
</evidence>
<feature type="domain" description="Peptidase S54 rhomboid" evidence="7">
    <location>
        <begin position="123"/>
        <end position="259"/>
    </location>
</feature>
<dbReference type="GO" id="GO:0004252">
    <property type="term" value="F:serine-type endopeptidase activity"/>
    <property type="evidence" value="ECO:0007669"/>
    <property type="project" value="InterPro"/>
</dbReference>
<evidence type="ECO:0000256" key="5">
    <source>
        <dbReference type="ARBA" id="ARBA00022989"/>
    </source>
</evidence>
<protein>
    <recommendedName>
        <fullName evidence="7">Peptidase S54 rhomboid domain-containing protein</fullName>
    </recommendedName>
</protein>
<reference evidence="8 9" key="1">
    <citation type="submission" date="2015-12" db="EMBL/GenBank/DDBJ databases">
        <title>Complete genome of Roseateles depolymerans KCTC 42856.</title>
        <authorList>
            <person name="Kim K.M."/>
        </authorList>
    </citation>
    <scope>NUCLEOTIDE SEQUENCE [LARGE SCALE GENOMIC DNA]</scope>
    <source>
        <strain evidence="8 9">KCTC 42856</strain>
    </source>
</reference>
<dbReference type="KEGG" id="rdp:RD2015_4396"/>
<keyword evidence="4" id="KW-0378">Hydrolase</keyword>
<dbReference type="OrthoDB" id="9778341at2"/>
<dbReference type="PANTHER" id="PTHR43731">
    <property type="entry name" value="RHOMBOID PROTEASE"/>
    <property type="match status" value="1"/>
</dbReference>
<keyword evidence="9" id="KW-1185">Reference proteome</keyword>
<dbReference type="STRING" id="76731.RD2015_4396"/>
<accession>A0A0U3E669</accession>
<evidence type="ECO:0000313" key="8">
    <source>
        <dbReference type="EMBL" id="ALV08837.1"/>
    </source>
</evidence>
<dbReference type="InterPro" id="IPR050925">
    <property type="entry name" value="Rhomboid_protease_S54"/>
</dbReference>
<name>A0A0U3E669_9BURK</name>
<organism evidence="8 9">
    <name type="scientific">Roseateles depolymerans</name>
    <dbReference type="NCBI Taxonomy" id="76731"/>
    <lineage>
        <taxon>Bacteria</taxon>
        <taxon>Pseudomonadati</taxon>
        <taxon>Pseudomonadota</taxon>
        <taxon>Betaproteobacteria</taxon>
        <taxon>Burkholderiales</taxon>
        <taxon>Sphaerotilaceae</taxon>
        <taxon>Roseateles</taxon>
    </lineage>
</organism>
<dbReference type="Proteomes" id="UP000060699">
    <property type="component" value="Chromosome"/>
</dbReference>
<keyword evidence="5" id="KW-1133">Transmembrane helix</keyword>
<evidence type="ECO:0000256" key="2">
    <source>
        <dbReference type="ARBA" id="ARBA00009045"/>
    </source>
</evidence>
<evidence type="ECO:0000259" key="7">
    <source>
        <dbReference type="Pfam" id="PF01694"/>
    </source>
</evidence>
<comment type="subcellular location">
    <subcellularLocation>
        <location evidence="1">Membrane</location>
        <topology evidence="1">Multi-pass membrane protein</topology>
    </subcellularLocation>
</comment>
<dbReference type="GO" id="GO:0016020">
    <property type="term" value="C:membrane"/>
    <property type="evidence" value="ECO:0007669"/>
    <property type="project" value="UniProtKB-SubCell"/>
</dbReference>
<dbReference type="SUPFAM" id="SSF144091">
    <property type="entry name" value="Rhomboid-like"/>
    <property type="match status" value="1"/>
</dbReference>
<keyword evidence="6" id="KW-0472">Membrane</keyword>
<evidence type="ECO:0000313" key="9">
    <source>
        <dbReference type="Proteomes" id="UP000060699"/>
    </source>
</evidence>
<dbReference type="InterPro" id="IPR035952">
    <property type="entry name" value="Rhomboid-like_sf"/>
</dbReference>
<dbReference type="Pfam" id="PF01694">
    <property type="entry name" value="Rhomboid"/>
    <property type="match status" value="1"/>
</dbReference>
<evidence type="ECO:0000256" key="4">
    <source>
        <dbReference type="ARBA" id="ARBA00022801"/>
    </source>
</evidence>
<keyword evidence="3" id="KW-0812">Transmembrane</keyword>
<dbReference type="AlphaFoldDB" id="A0A0U3E669"/>
<dbReference type="InterPro" id="IPR022764">
    <property type="entry name" value="Peptidase_S54_rhomboid_dom"/>
</dbReference>
<evidence type="ECO:0000256" key="1">
    <source>
        <dbReference type="ARBA" id="ARBA00004141"/>
    </source>
</evidence>
<dbReference type="PANTHER" id="PTHR43731:SF14">
    <property type="entry name" value="PRESENILIN-ASSOCIATED RHOMBOID-LIKE PROTEIN, MITOCHONDRIAL"/>
    <property type="match status" value="1"/>
</dbReference>
<sequence>MDAVRRSCRLAVSSWTGFCLVLIGLALMTRTPRYASYALLFGLVAATIATDYFAALRTASGIGERALFFRWMQTAAAPRVGLVAWSLLLGLSGATQLLLQDRLGSLESVVEQYGIVYSEVLQQGQWWRVLSGSFLHAGLAHYANNAMLLLFTGPIVWGLFGAGRSLIIFASGTVVGPLAQMAFGTPEFDSYLGLSSPVLAMFGLLIASAWRNPRVLPKGFPLTLIGIVTVSVVGAELLSERVASSAHVAGLAVGVLFGLRVPTLAEDHRVSGAASRRGAV</sequence>
<dbReference type="EMBL" id="CP013729">
    <property type="protein sequence ID" value="ALV08837.1"/>
    <property type="molecule type" value="Genomic_DNA"/>
</dbReference>
<proteinExistence type="inferred from homology"/>